<evidence type="ECO:0000256" key="9">
    <source>
        <dbReference type="SAM" id="MobiDB-lite"/>
    </source>
</evidence>
<dbReference type="OrthoDB" id="150687at2759"/>
<dbReference type="GO" id="GO:0006357">
    <property type="term" value="P:regulation of transcription by RNA polymerase II"/>
    <property type="evidence" value="ECO:0007669"/>
    <property type="project" value="InterPro"/>
</dbReference>
<evidence type="ECO:0000256" key="1">
    <source>
        <dbReference type="ARBA" id="ARBA00004123"/>
    </source>
</evidence>
<evidence type="ECO:0000256" key="4">
    <source>
        <dbReference type="ARBA" id="ARBA00023015"/>
    </source>
</evidence>
<dbReference type="Pfam" id="PF10232">
    <property type="entry name" value="Med8"/>
    <property type="match status" value="1"/>
</dbReference>
<dbReference type="PANTHER" id="PTHR13074">
    <property type="entry name" value="MEDIATOR OF RNA POLYMERASE II TRANSCRIPTION SUBUNIT 8"/>
    <property type="match status" value="1"/>
</dbReference>
<evidence type="ECO:0000256" key="5">
    <source>
        <dbReference type="ARBA" id="ARBA00023159"/>
    </source>
</evidence>
<comment type="similarity">
    <text evidence="2 8">Belongs to the Mediator complex subunit 8 family.</text>
</comment>
<dbReference type="GO" id="GO:0070847">
    <property type="term" value="C:core mediator complex"/>
    <property type="evidence" value="ECO:0007669"/>
    <property type="project" value="TreeGrafter"/>
</dbReference>
<evidence type="ECO:0000313" key="11">
    <source>
        <dbReference type="Proteomes" id="UP000274131"/>
    </source>
</evidence>
<dbReference type="GO" id="GO:0003712">
    <property type="term" value="F:transcription coregulator activity"/>
    <property type="evidence" value="ECO:0007669"/>
    <property type="project" value="InterPro"/>
</dbReference>
<feature type="region of interest" description="Disordered" evidence="9">
    <location>
        <begin position="203"/>
        <end position="245"/>
    </location>
</feature>
<dbReference type="EMBL" id="UXUI01008042">
    <property type="protein sequence ID" value="VDD90308.1"/>
    <property type="molecule type" value="Genomic_DNA"/>
</dbReference>
<evidence type="ECO:0000256" key="2">
    <source>
        <dbReference type="ARBA" id="ARBA00005716"/>
    </source>
</evidence>
<feature type="compositionally biased region" description="Low complexity" evidence="9">
    <location>
        <begin position="216"/>
        <end position="239"/>
    </location>
</feature>
<dbReference type="WBParaSite" id="EVEC_0000542801-mRNA-1">
    <property type="protein sequence ID" value="EVEC_0000542801-mRNA-1"/>
    <property type="gene ID" value="EVEC_0000542801"/>
</dbReference>
<comment type="subcellular location">
    <subcellularLocation>
        <location evidence="1 8">Nucleus</location>
    </subcellularLocation>
</comment>
<evidence type="ECO:0000256" key="8">
    <source>
        <dbReference type="RuleBase" id="RU364144"/>
    </source>
</evidence>
<sequence>MSQTTVGPYGHQQDPEKIIQATAHIEDKAAEIKKTIEQLIFMLDLQDKVPWPEMLDKFSSLASAMTQLQSMLKKSALPSGAEDYGLLLRTHLLVPHLLSMDIDPALQEQTEKRLHFWNHDVCPDYLRTKLTPELENEEAQFENERNVRGADAIHKQITTMNKHVETLLASLADTSRGQNDIRADAPAYNDRDTQTLVRAVVNGESLRPTRIGPVEATQSTAASSSSTSTSANSRTSGASPTMQRR</sequence>
<dbReference type="PANTHER" id="PTHR13074:SF9">
    <property type="entry name" value="MEDIATOR OF RNA POLYMERASE II TRANSCRIPTION SUBUNIT 8"/>
    <property type="match status" value="1"/>
</dbReference>
<dbReference type="GO" id="GO:0000978">
    <property type="term" value="F:RNA polymerase II cis-regulatory region sequence-specific DNA binding"/>
    <property type="evidence" value="ECO:0007669"/>
    <property type="project" value="TreeGrafter"/>
</dbReference>
<evidence type="ECO:0000313" key="10">
    <source>
        <dbReference type="EMBL" id="VDD90308.1"/>
    </source>
</evidence>
<accession>A0A0N4V5D7</accession>
<dbReference type="Proteomes" id="UP000274131">
    <property type="component" value="Unassembled WGS sequence"/>
</dbReference>
<comment type="subunit">
    <text evidence="3 8">Component of the Mediator complex.</text>
</comment>
<keyword evidence="4 8" id="KW-0805">Transcription regulation</keyword>
<evidence type="ECO:0000313" key="12">
    <source>
        <dbReference type="WBParaSite" id="EVEC_0000542801-mRNA-1"/>
    </source>
</evidence>
<evidence type="ECO:0000256" key="6">
    <source>
        <dbReference type="ARBA" id="ARBA00023163"/>
    </source>
</evidence>
<keyword evidence="11" id="KW-1185">Reference proteome</keyword>
<evidence type="ECO:0000256" key="7">
    <source>
        <dbReference type="ARBA" id="ARBA00023242"/>
    </source>
</evidence>
<keyword evidence="7 8" id="KW-0539">Nucleus</keyword>
<comment type="function">
    <text evidence="8">Component of the Mediator complex, a coactivator involved in the regulated transcription of nearly all RNA polymerase II-dependent genes. Mediator functions as a bridge to convey information from gene-specific regulatory proteins to the basal RNA polymerase II transcription machinery. Mediator is recruited to promoters by direct interactions with regulatory proteins and serves as a scaffold for the assembly of a functional preinitiation complex with RNA polymerase II and the general transcription factors.</text>
</comment>
<reference evidence="12" key="1">
    <citation type="submission" date="2017-02" db="UniProtKB">
        <authorList>
            <consortium name="WormBaseParasite"/>
        </authorList>
    </citation>
    <scope>IDENTIFICATION</scope>
</reference>
<dbReference type="STRING" id="51028.A0A0N4V5D7"/>
<keyword evidence="5 8" id="KW-0010">Activator</keyword>
<proteinExistence type="inferred from homology"/>
<name>A0A0N4V5D7_ENTVE</name>
<organism evidence="12">
    <name type="scientific">Enterobius vermicularis</name>
    <name type="common">Human pinworm</name>
    <dbReference type="NCBI Taxonomy" id="51028"/>
    <lineage>
        <taxon>Eukaryota</taxon>
        <taxon>Metazoa</taxon>
        <taxon>Ecdysozoa</taxon>
        <taxon>Nematoda</taxon>
        <taxon>Chromadorea</taxon>
        <taxon>Rhabditida</taxon>
        <taxon>Spirurina</taxon>
        <taxon>Oxyuridomorpha</taxon>
        <taxon>Oxyuroidea</taxon>
        <taxon>Oxyuridae</taxon>
        <taxon>Enterobius</taxon>
    </lineage>
</organism>
<evidence type="ECO:0000256" key="3">
    <source>
        <dbReference type="ARBA" id="ARBA00011837"/>
    </source>
</evidence>
<reference evidence="10 11" key="2">
    <citation type="submission" date="2018-10" db="EMBL/GenBank/DDBJ databases">
        <authorList>
            <consortium name="Pathogen Informatics"/>
        </authorList>
    </citation>
    <scope>NUCLEOTIDE SEQUENCE [LARGE SCALE GENOMIC DNA]</scope>
</reference>
<dbReference type="InterPro" id="IPR019364">
    <property type="entry name" value="Mediatior_Med8_fun/met"/>
</dbReference>
<gene>
    <name evidence="8" type="primary">MED8</name>
    <name evidence="10" type="ORF">EVEC_LOCUS5059</name>
</gene>
<protein>
    <recommendedName>
        <fullName evidence="8">Mediator of RNA polymerase II transcription subunit 8</fullName>
    </recommendedName>
    <alternativeName>
        <fullName evidence="8">Mediator complex subunit 8</fullName>
    </alternativeName>
</protein>
<dbReference type="AlphaFoldDB" id="A0A0N4V5D7"/>
<keyword evidence="6 8" id="KW-0804">Transcription</keyword>
<dbReference type="GO" id="GO:0016592">
    <property type="term" value="C:mediator complex"/>
    <property type="evidence" value="ECO:0007669"/>
    <property type="project" value="InterPro"/>
</dbReference>